<name>A5G5H5_GEOUR</name>
<dbReference type="EMBL" id="CP000698">
    <property type="protein sequence ID" value="ABQ27043.1"/>
    <property type="molecule type" value="Genomic_DNA"/>
</dbReference>
<organism evidence="1 2">
    <name type="scientific">Geotalea uraniireducens (strain Rf4)</name>
    <name type="common">Geobacter uraniireducens</name>
    <dbReference type="NCBI Taxonomy" id="351605"/>
    <lineage>
        <taxon>Bacteria</taxon>
        <taxon>Pseudomonadati</taxon>
        <taxon>Thermodesulfobacteriota</taxon>
        <taxon>Desulfuromonadia</taxon>
        <taxon>Geobacterales</taxon>
        <taxon>Geobacteraceae</taxon>
        <taxon>Geotalea</taxon>
    </lineage>
</organism>
<keyword evidence="2" id="KW-1185">Reference proteome</keyword>
<dbReference type="AlphaFoldDB" id="A5G5H5"/>
<dbReference type="OrthoDB" id="5396482at2"/>
<dbReference type="KEGG" id="gur:Gura_2870"/>
<proteinExistence type="predicted"/>
<dbReference type="RefSeq" id="WP_011939717.1">
    <property type="nucleotide sequence ID" value="NC_009483.1"/>
</dbReference>
<gene>
    <name evidence="1" type="ordered locus">Gura_2870</name>
</gene>
<evidence type="ECO:0000313" key="2">
    <source>
        <dbReference type="Proteomes" id="UP000006695"/>
    </source>
</evidence>
<dbReference type="STRING" id="351605.Gura_2870"/>
<dbReference type="Proteomes" id="UP000006695">
    <property type="component" value="Chromosome"/>
</dbReference>
<protein>
    <submittedName>
        <fullName evidence="1">Uncharacterized protein</fullName>
    </submittedName>
</protein>
<accession>A5G5H5</accession>
<dbReference type="HOGENOM" id="CLU_138548_0_0_7"/>
<evidence type="ECO:0000313" key="1">
    <source>
        <dbReference type="EMBL" id="ABQ27043.1"/>
    </source>
</evidence>
<sequence length="128" mass="14492">MKTRLKLKPGQKGTKGLVDVYGDALVCVRYRYDEESCSRIKTVEIIVEKKDWTPPKPRFADDELVPVRIAYTESELKSMAKLAGGRWDPGKRLWSIQFGTIKGTKLEKHIVIDAKLDNGINEKTGKSI</sequence>
<reference evidence="1 2" key="1">
    <citation type="submission" date="2007-05" db="EMBL/GenBank/DDBJ databases">
        <title>Complete sequence of Geobacter uraniireducens Rf4.</title>
        <authorList>
            <consortium name="US DOE Joint Genome Institute"/>
            <person name="Copeland A."/>
            <person name="Lucas S."/>
            <person name="Lapidus A."/>
            <person name="Barry K."/>
            <person name="Detter J.C."/>
            <person name="Glavina del Rio T."/>
            <person name="Hammon N."/>
            <person name="Israni S."/>
            <person name="Dalin E."/>
            <person name="Tice H."/>
            <person name="Pitluck S."/>
            <person name="Chertkov O."/>
            <person name="Brettin T."/>
            <person name="Bruce D."/>
            <person name="Han C."/>
            <person name="Schmutz J."/>
            <person name="Larimer F."/>
            <person name="Land M."/>
            <person name="Hauser L."/>
            <person name="Kyrpides N."/>
            <person name="Mikhailova N."/>
            <person name="Shelobolina E."/>
            <person name="Aklujkar M."/>
            <person name="Lovley D."/>
            <person name="Richardson P."/>
        </authorList>
    </citation>
    <scope>NUCLEOTIDE SEQUENCE [LARGE SCALE GENOMIC DNA]</scope>
    <source>
        <strain evidence="1 2">Rf4</strain>
    </source>
</reference>